<feature type="compositionally biased region" description="Low complexity" evidence="1">
    <location>
        <begin position="464"/>
        <end position="478"/>
    </location>
</feature>
<feature type="compositionally biased region" description="Polar residues" evidence="1">
    <location>
        <begin position="485"/>
        <end position="507"/>
    </location>
</feature>
<feature type="region of interest" description="Disordered" evidence="1">
    <location>
        <begin position="366"/>
        <end position="446"/>
    </location>
</feature>
<evidence type="ECO:0000256" key="2">
    <source>
        <dbReference type="SAM" id="Phobius"/>
    </source>
</evidence>
<evidence type="ECO:0000313" key="5">
    <source>
        <dbReference type="Proteomes" id="UP000799424"/>
    </source>
</evidence>
<feature type="compositionally biased region" description="Basic residues" evidence="1">
    <location>
        <begin position="366"/>
        <end position="378"/>
    </location>
</feature>
<proteinExistence type="predicted"/>
<feature type="chain" id="PRO_5025667586" description="Mid2 domain-containing protein" evidence="3">
    <location>
        <begin position="22"/>
        <end position="576"/>
    </location>
</feature>
<keyword evidence="3" id="KW-0732">Signal</keyword>
<feature type="region of interest" description="Disordered" evidence="1">
    <location>
        <begin position="184"/>
        <end position="223"/>
    </location>
</feature>
<accession>A0A6A7AAE4</accession>
<feature type="transmembrane region" description="Helical" evidence="2">
    <location>
        <begin position="235"/>
        <end position="259"/>
    </location>
</feature>
<evidence type="ECO:0000313" key="4">
    <source>
        <dbReference type="EMBL" id="KAF2829679.1"/>
    </source>
</evidence>
<keyword evidence="2" id="KW-0812">Transmembrane</keyword>
<protein>
    <recommendedName>
        <fullName evidence="6">Mid2 domain-containing protein</fullName>
    </recommendedName>
</protein>
<keyword evidence="5" id="KW-1185">Reference proteome</keyword>
<dbReference type="AlphaFoldDB" id="A0A6A7AAE4"/>
<reference evidence="4" key="1">
    <citation type="journal article" date="2020" name="Stud. Mycol.">
        <title>101 Dothideomycetes genomes: a test case for predicting lifestyles and emergence of pathogens.</title>
        <authorList>
            <person name="Haridas S."/>
            <person name="Albert R."/>
            <person name="Binder M."/>
            <person name="Bloem J."/>
            <person name="Labutti K."/>
            <person name="Salamov A."/>
            <person name="Andreopoulos B."/>
            <person name="Baker S."/>
            <person name="Barry K."/>
            <person name="Bills G."/>
            <person name="Bluhm B."/>
            <person name="Cannon C."/>
            <person name="Castanera R."/>
            <person name="Culley D."/>
            <person name="Daum C."/>
            <person name="Ezra D."/>
            <person name="Gonzalez J."/>
            <person name="Henrissat B."/>
            <person name="Kuo A."/>
            <person name="Liang C."/>
            <person name="Lipzen A."/>
            <person name="Lutzoni F."/>
            <person name="Magnuson J."/>
            <person name="Mondo S."/>
            <person name="Nolan M."/>
            <person name="Ohm R."/>
            <person name="Pangilinan J."/>
            <person name="Park H.-J."/>
            <person name="Ramirez L."/>
            <person name="Alfaro M."/>
            <person name="Sun H."/>
            <person name="Tritt A."/>
            <person name="Yoshinaga Y."/>
            <person name="Zwiers L.-H."/>
            <person name="Turgeon B."/>
            <person name="Goodwin S."/>
            <person name="Spatafora J."/>
            <person name="Crous P."/>
            <person name="Grigoriev I."/>
        </authorList>
    </citation>
    <scope>NUCLEOTIDE SEQUENCE</scope>
    <source>
        <strain evidence="4">CBS 113818</strain>
    </source>
</reference>
<evidence type="ECO:0000256" key="1">
    <source>
        <dbReference type="SAM" id="MobiDB-lite"/>
    </source>
</evidence>
<organism evidence="4 5">
    <name type="scientific">Ophiobolus disseminans</name>
    <dbReference type="NCBI Taxonomy" id="1469910"/>
    <lineage>
        <taxon>Eukaryota</taxon>
        <taxon>Fungi</taxon>
        <taxon>Dikarya</taxon>
        <taxon>Ascomycota</taxon>
        <taxon>Pezizomycotina</taxon>
        <taxon>Dothideomycetes</taxon>
        <taxon>Pleosporomycetidae</taxon>
        <taxon>Pleosporales</taxon>
        <taxon>Pleosporineae</taxon>
        <taxon>Phaeosphaeriaceae</taxon>
        <taxon>Ophiobolus</taxon>
    </lineage>
</organism>
<dbReference type="EMBL" id="MU006220">
    <property type="protein sequence ID" value="KAF2829679.1"/>
    <property type="molecule type" value="Genomic_DNA"/>
</dbReference>
<gene>
    <name evidence="4" type="ORF">CC86DRAFT_344232</name>
</gene>
<sequence>MHSLRGSKWVILGGLIGSVRCAAVPTPVITPAPAPEPEIEAWIKRQVPDALSFAQVLLTAIPLSLRQIAATNAPAVSSILWEDFLDDKKPQWFLELPWELQSYLVVKFGPQTAWPSATLQTTAVQATSTASVQSSLLSTPTLQSSVSDSTATSSTVSGTPTTIVSSILTFSTSTRLSAITSSSASSLSSSSSSKSASSVSSRKSPSSTSSPSPSAATDPDAPLAANEGLTKRQKVGLGVGIPFGIIGLAALLFACGLLCRRRRHRRHVNGSEPPSSPGFIPRFAFQEKSTDHFDHRAPLNPTYNHSSQDLGTMNWEDDGYDPYVPTYASTAHIATTGRANAPAPAAPLPMAMQDTNPIMAPALHHTHSSNRARGKRTSHSSLHSVAELKEPDDEMESPILGRQTTPLQRKRRPSLPMVLEMPSVPRTATIKRKPIPESPTAMSPAAQAASEFLLRPTMRHVDHSGSSSSGLALSTDSLNGGGYHTSPTSPVSPISQLAPTNPFSNDYSYVEDYGPEYQGGYADQDDGLYGGHRSLDRYPDPSPPRRSSLKTEWPLRNLSMGRRNRSPMWDRVYESP</sequence>
<dbReference type="OrthoDB" id="5419608at2759"/>
<name>A0A6A7AAE4_9PLEO</name>
<evidence type="ECO:0000256" key="3">
    <source>
        <dbReference type="SAM" id="SignalP"/>
    </source>
</evidence>
<feature type="signal peptide" evidence="3">
    <location>
        <begin position="1"/>
        <end position="21"/>
    </location>
</feature>
<evidence type="ECO:0008006" key="6">
    <source>
        <dbReference type="Google" id="ProtNLM"/>
    </source>
</evidence>
<feature type="region of interest" description="Disordered" evidence="1">
    <location>
        <begin position="460"/>
        <end position="576"/>
    </location>
</feature>
<keyword evidence="2" id="KW-0472">Membrane</keyword>
<dbReference type="Proteomes" id="UP000799424">
    <property type="component" value="Unassembled WGS sequence"/>
</dbReference>
<keyword evidence="2" id="KW-1133">Transmembrane helix</keyword>